<keyword evidence="3" id="KW-1185">Reference proteome</keyword>
<proteinExistence type="predicted"/>
<protein>
    <submittedName>
        <fullName evidence="2">Uncharacterized protein</fullName>
    </submittedName>
</protein>
<feature type="region of interest" description="Disordered" evidence="1">
    <location>
        <begin position="1"/>
        <end position="69"/>
    </location>
</feature>
<reference evidence="2" key="2">
    <citation type="submission" date="2025-08" db="UniProtKB">
        <authorList>
            <consortium name="Ensembl"/>
        </authorList>
    </citation>
    <scope>IDENTIFICATION</scope>
</reference>
<feature type="compositionally biased region" description="Polar residues" evidence="1">
    <location>
        <begin position="28"/>
        <end position="41"/>
    </location>
</feature>
<dbReference type="Proteomes" id="UP000694397">
    <property type="component" value="Chromosome 11"/>
</dbReference>
<reference evidence="2" key="3">
    <citation type="submission" date="2025-09" db="UniProtKB">
        <authorList>
            <consortium name="Ensembl"/>
        </authorList>
    </citation>
    <scope>IDENTIFICATION</scope>
</reference>
<dbReference type="AlphaFoldDB" id="A0A8C9RT40"/>
<accession>A0A8C9RT40</accession>
<name>A0A8C9RT40_SCLFO</name>
<feature type="compositionally biased region" description="Basic and acidic residues" evidence="1">
    <location>
        <begin position="58"/>
        <end position="69"/>
    </location>
</feature>
<sequence>VESKISPLWHLPHTTQRKSSPALLGNTCAENPNRGNSTDKGGQTHGHLFNLSSSTESEMLRNLKTEAGA</sequence>
<organism evidence="2 3">
    <name type="scientific">Scleropages formosus</name>
    <name type="common">Asian bonytongue</name>
    <name type="synonym">Osteoglossum formosum</name>
    <dbReference type="NCBI Taxonomy" id="113540"/>
    <lineage>
        <taxon>Eukaryota</taxon>
        <taxon>Metazoa</taxon>
        <taxon>Chordata</taxon>
        <taxon>Craniata</taxon>
        <taxon>Vertebrata</taxon>
        <taxon>Euteleostomi</taxon>
        <taxon>Actinopterygii</taxon>
        <taxon>Neopterygii</taxon>
        <taxon>Teleostei</taxon>
        <taxon>Osteoglossocephala</taxon>
        <taxon>Osteoglossomorpha</taxon>
        <taxon>Osteoglossiformes</taxon>
        <taxon>Osteoglossidae</taxon>
        <taxon>Scleropages</taxon>
    </lineage>
</organism>
<evidence type="ECO:0000313" key="2">
    <source>
        <dbReference type="Ensembl" id="ENSSFOP00015018292.2"/>
    </source>
</evidence>
<reference evidence="2 3" key="1">
    <citation type="submission" date="2019-04" db="EMBL/GenBank/DDBJ databases">
        <authorList>
            <consortium name="Wellcome Sanger Institute Data Sharing"/>
        </authorList>
    </citation>
    <scope>NUCLEOTIDE SEQUENCE [LARGE SCALE GENOMIC DNA]</scope>
</reference>
<evidence type="ECO:0000313" key="3">
    <source>
        <dbReference type="Proteomes" id="UP000694397"/>
    </source>
</evidence>
<dbReference type="Ensembl" id="ENSSFOT00015018502.2">
    <property type="protein sequence ID" value="ENSSFOP00015018292.2"/>
    <property type="gene ID" value="ENSSFOG00015011750.2"/>
</dbReference>
<evidence type="ECO:0000256" key="1">
    <source>
        <dbReference type="SAM" id="MobiDB-lite"/>
    </source>
</evidence>